<dbReference type="EMBL" id="LGCN01000196">
    <property type="protein sequence ID" value="KOT37678.1"/>
    <property type="molecule type" value="Genomic_DNA"/>
</dbReference>
<keyword evidence="2" id="KW-1185">Reference proteome</keyword>
<evidence type="ECO:0000313" key="1">
    <source>
        <dbReference type="EMBL" id="KOT37678.1"/>
    </source>
</evidence>
<dbReference type="AlphaFoldDB" id="A0A0M8QHT1"/>
<comment type="caution">
    <text evidence="1">The sequence shown here is derived from an EMBL/GenBank/DDBJ whole genome shotgun (WGS) entry which is preliminary data.</text>
</comment>
<dbReference type="Proteomes" id="UP000037773">
    <property type="component" value="Unassembled WGS sequence"/>
</dbReference>
<name>A0A0M8QHT1_9ACTN</name>
<protein>
    <submittedName>
        <fullName evidence="1">Uncharacterized protein</fullName>
    </submittedName>
</protein>
<dbReference type="PATRIC" id="fig|36816.3.peg.4015"/>
<proteinExistence type="predicted"/>
<gene>
    <name evidence="1" type="ORF">ADK41_18540</name>
</gene>
<sequence length="61" mass="7029">MVMPNADRTFQPVWKPTAEQSTGIVDDGFLRGRLDRNVKNRRSPFRAYRRGRRLLAGVAAR</sequence>
<evidence type="ECO:0000313" key="2">
    <source>
        <dbReference type="Proteomes" id="UP000037773"/>
    </source>
</evidence>
<organism evidence="1 2">
    <name type="scientific">Streptomyces caelestis</name>
    <dbReference type="NCBI Taxonomy" id="36816"/>
    <lineage>
        <taxon>Bacteria</taxon>
        <taxon>Bacillati</taxon>
        <taxon>Actinomycetota</taxon>
        <taxon>Actinomycetes</taxon>
        <taxon>Kitasatosporales</taxon>
        <taxon>Streptomycetaceae</taxon>
        <taxon>Streptomyces</taxon>
    </lineage>
</organism>
<accession>A0A0M8QHT1</accession>
<reference evidence="1 2" key="1">
    <citation type="submission" date="2015-07" db="EMBL/GenBank/DDBJ databases">
        <authorList>
            <person name="Noorani M."/>
        </authorList>
    </citation>
    <scope>NUCLEOTIDE SEQUENCE [LARGE SCALE GENOMIC DNA]</scope>
    <source>
        <strain evidence="1 2">NRRL B-24567</strain>
    </source>
</reference>